<dbReference type="GO" id="GO:0006826">
    <property type="term" value="P:iron ion transport"/>
    <property type="evidence" value="ECO:0007669"/>
    <property type="project" value="TreeGrafter"/>
</dbReference>
<dbReference type="InterPro" id="IPR017927">
    <property type="entry name" value="FAD-bd_FR_type"/>
</dbReference>
<evidence type="ECO:0000256" key="4">
    <source>
        <dbReference type="ARBA" id="ARBA00022448"/>
    </source>
</evidence>
<dbReference type="GO" id="GO:0005886">
    <property type="term" value="C:plasma membrane"/>
    <property type="evidence" value="ECO:0007669"/>
    <property type="project" value="TreeGrafter"/>
</dbReference>
<keyword evidence="14" id="KW-0406">Ion transport</keyword>
<evidence type="ECO:0000256" key="13">
    <source>
        <dbReference type="ARBA" id="ARBA00023004"/>
    </source>
</evidence>
<dbReference type="InterPro" id="IPR051410">
    <property type="entry name" value="Ferric/Cupric_Reductase"/>
</dbReference>
<dbReference type="Pfam" id="PF08030">
    <property type="entry name" value="NAD_binding_6"/>
    <property type="match status" value="1"/>
</dbReference>
<keyword evidence="13" id="KW-0408">Iron</keyword>
<dbReference type="GO" id="GO:0015677">
    <property type="term" value="P:copper ion import"/>
    <property type="evidence" value="ECO:0007669"/>
    <property type="project" value="TreeGrafter"/>
</dbReference>
<evidence type="ECO:0000256" key="3">
    <source>
        <dbReference type="ARBA" id="ARBA00006278"/>
    </source>
</evidence>
<proteinExistence type="inferred from homology"/>
<comment type="similarity">
    <text evidence="3">Belongs to the ferric reductase (FRE) family.</text>
</comment>
<feature type="transmembrane region" description="Helical" evidence="16">
    <location>
        <begin position="260"/>
        <end position="283"/>
    </location>
</feature>
<reference evidence="19 20" key="1">
    <citation type="journal article" date="2023" name="Elife">
        <title>Identification of key yeast species and microbe-microbe interactions impacting larval growth of Drosophila in the wild.</title>
        <authorList>
            <person name="Mure A."/>
            <person name="Sugiura Y."/>
            <person name="Maeda R."/>
            <person name="Honda K."/>
            <person name="Sakurai N."/>
            <person name="Takahashi Y."/>
            <person name="Watada M."/>
            <person name="Katoh T."/>
            <person name="Gotoh A."/>
            <person name="Gotoh Y."/>
            <person name="Taniguchi I."/>
            <person name="Nakamura K."/>
            <person name="Hayashi T."/>
            <person name="Katayama T."/>
            <person name="Uemura T."/>
            <person name="Hattori Y."/>
        </authorList>
    </citation>
    <scope>NUCLEOTIDE SEQUENCE [LARGE SCALE GENOMIC DNA]</scope>
    <source>
        <strain evidence="19 20">KH-74</strain>
    </source>
</reference>
<dbReference type="Pfam" id="PF01794">
    <property type="entry name" value="Ferric_reduct"/>
    <property type="match status" value="1"/>
</dbReference>
<evidence type="ECO:0000313" key="20">
    <source>
        <dbReference type="Proteomes" id="UP001377567"/>
    </source>
</evidence>
<accession>A0AAV5RXK6</accession>
<dbReference type="EMBL" id="BTGD01000008">
    <property type="protein sequence ID" value="GMM56350.1"/>
    <property type="molecule type" value="Genomic_DNA"/>
</dbReference>
<feature type="domain" description="FAD-binding FR-type" evidence="18">
    <location>
        <begin position="404"/>
        <end position="532"/>
    </location>
</feature>
<evidence type="ECO:0000256" key="2">
    <source>
        <dbReference type="ARBA" id="ARBA00004141"/>
    </source>
</evidence>
<keyword evidence="15 16" id="KW-0472">Membrane</keyword>
<dbReference type="GO" id="GO:0006879">
    <property type="term" value="P:intracellular iron ion homeostasis"/>
    <property type="evidence" value="ECO:0007669"/>
    <property type="project" value="TreeGrafter"/>
</dbReference>
<dbReference type="InterPro" id="IPR039261">
    <property type="entry name" value="FNR_nucleotide-bd"/>
</dbReference>
<evidence type="ECO:0000256" key="15">
    <source>
        <dbReference type="ARBA" id="ARBA00023136"/>
    </source>
</evidence>
<evidence type="ECO:0000313" key="19">
    <source>
        <dbReference type="EMBL" id="GMM56350.1"/>
    </source>
</evidence>
<feature type="transmembrane region" description="Helical" evidence="16">
    <location>
        <begin position="380"/>
        <end position="407"/>
    </location>
</feature>
<keyword evidence="5" id="KW-0349">Heme</keyword>
<dbReference type="CDD" id="cd06186">
    <property type="entry name" value="NOX_Duox_like_FAD_NADP"/>
    <property type="match status" value="1"/>
</dbReference>
<evidence type="ECO:0000256" key="17">
    <source>
        <dbReference type="SAM" id="SignalP"/>
    </source>
</evidence>
<name>A0AAV5RXK6_MAUHU</name>
<evidence type="ECO:0000256" key="5">
    <source>
        <dbReference type="ARBA" id="ARBA00022617"/>
    </source>
</evidence>
<keyword evidence="20" id="KW-1185">Reference proteome</keyword>
<keyword evidence="17" id="KW-0732">Signal</keyword>
<evidence type="ECO:0000256" key="7">
    <source>
        <dbReference type="ARBA" id="ARBA00022692"/>
    </source>
</evidence>
<feature type="transmembrane region" description="Helical" evidence="16">
    <location>
        <begin position="303"/>
        <end position="321"/>
    </location>
</feature>
<evidence type="ECO:0000256" key="1">
    <source>
        <dbReference type="ARBA" id="ARBA00001974"/>
    </source>
</evidence>
<dbReference type="InterPro" id="IPR013121">
    <property type="entry name" value="Fe_red_NAD-bd_6"/>
</dbReference>
<evidence type="ECO:0000256" key="9">
    <source>
        <dbReference type="ARBA" id="ARBA00022857"/>
    </source>
</evidence>
<dbReference type="PANTHER" id="PTHR32361:SF25">
    <property type="entry name" value="FERRIC_CUPRIC REDUCTASE TRANSMEMBRANE COMPONENT 1"/>
    <property type="match status" value="1"/>
</dbReference>
<evidence type="ECO:0000256" key="12">
    <source>
        <dbReference type="ARBA" id="ARBA00023002"/>
    </source>
</evidence>
<keyword evidence="5" id="KW-0479">Metal-binding</keyword>
<feature type="transmembrane region" description="Helical" evidence="16">
    <location>
        <begin position="227"/>
        <end position="248"/>
    </location>
</feature>
<comment type="cofactor">
    <cofactor evidence="1">
        <name>FAD</name>
        <dbReference type="ChEBI" id="CHEBI:57692"/>
    </cofactor>
</comment>
<keyword evidence="11 16" id="KW-1133">Transmembrane helix</keyword>
<comment type="subcellular location">
    <subcellularLocation>
        <location evidence="2">Membrane</location>
        <topology evidence="2">Multi-pass membrane protein</topology>
    </subcellularLocation>
</comment>
<sequence>MKVAAFLQVLWLTLFVRSASALSIFDSSLATACLKYVGTFNWNCTASKGYKCQCANINWLQSVSYCVHYGSVHDGPIKHAMEHIVKRCATTPATSKSLTLEKLEDIYLNGTHYLRNVTAADKKVSVVGTLIPEKDTFNYYLTKTKQYTRFIERSQWFGWGLVWYWVAVILVCSLLNIAKRVFGFNNFLTTTRIKKHVMIPSVYKTFKERSFMLFKVFPFTFPTRIDAIVVTLFVILTIVSACVCYDISLPHPNFNDQWSLTVRLINYRVDIMAMSLLPVIYIFGIRNNPFVTVTGLSLGSFNFYHRWAAYVCSILVLVHSALRTEWSLKKGSYARNTKQEYYRWGIVATILMFLLCGHSEKIFRQRFYEAFLFFHKSMNLVLIIGIYYHVVSFGWIEWVWSIVGIWVGDRVLRIAWIVLSGGVKTATLTDCYNGVIRLSVPRSRFFKYQPGMFVYIYFLGLDEPWFCSLQSHPFTILSEPQADKSKPDNLVIYFKVNKGITQRMLRRLENSGEQSIDCRVLMEGPYGTQIPHLAPIKKNYVGICGGLGITAVYPEVLQACQKTQGQDGFSHHLTWVINNIEHVDWFQDELTGLVQAGCSVDILCTNSSSSSKEDKSNLKTEFQVVTKTQSASSSVLSTENSDTSSVLKDKIKHLDSRPDMLALINTHVRAAESKEFTRDVLFLTCGPSEFNDILRFKMAELSIFYKK</sequence>
<evidence type="ECO:0000256" key="14">
    <source>
        <dbReference type="ARBA" id="ARBA00023065"/>
    </source>
</evidence>
<keyword evidence="6" id="KW-0285">Flavoprotein</keyword>
<dbReference type="AlphaFoldDB" id="A0AAV5RXK6"/>
<dbReference type="PANTHER" id="PTHR32361">
    <property type="entry name" value="FERRIC/CUPRIC REDUCTASE TRANSMEMBRANE COMPONENT"/>
    <property type="match status" value="1"/>
</dbReference>
<gene>
    <name evidence="19" type="ORF">DAKH74_029660</name>
</gene>
<feature type="transmembrane region" description="Helical" evidence="16">
    <location>
        <begin position="156"/>
        <end position="178"/>
    </location>
</feature>
<dbReference type="InterPro" id="IPR013130">
    <property type="entry name" value="Fe3_Rdtase_TM_dom"/>
</dbReference>
<dbReference type="SFLD" id="SFLDS00052">
    <property type="entry name" value="Ferric_Reductase_Domain"/>
    <property type="match status" value="1"/>
</dbReference>
<dbReference type="PROSITE" id="PS51384">
    <property type="entry name" value="FAD_FR"/>
    <property type="match status" value="1"/>
</dbReference>
<protein>
    <submittedName>
        <fullName evidence="19">Ferric/cupric-chelate reductase</fullName>
    </submittedName>
</protein>
<evidence type="ECO:0000256" key="16">
    <source>
        <dbReference type="SAM" id="Phobius"/>
    </source>
</evidence>
<keyword evidence="9" id="KW-0521">NADP</keyword>
<dbReference type="SFLD" id="SFLDG01168">
    <property type="entry name" value="Ferric_reductase_subgroup_(FRE"/>
    <property type="match status" value="1"/>
</dbReference>
<evidence type="ECO:0000256" key="11">
    <source>
        <dbReference type="ARBA" id="ARBA00022989"/>
    </source>
</evidence>
<keyword evidence="8" id="KW-0274">FAD</keyword>
<keyword evidence="7 16" id="KW-0812">Transmembrane</keyword>
<evidence type="ECO:0000256" key="8">
    <source>
        <dbReference type="ARBA" id="ARBA00022827"/>
    </source>
</evidence>
<dbReference type="SUPFAM" id="SSF52343">
    <property type="entry name" value="Ferredoxin reductase-like, C-terminal NADP-linked domain"/>
    <property type="match status" value="1"/>
</dbReference>
<organism evidence="19 20">
    <name type="scientific">Maudiozyma humilis</name>
    <name type="common">Sour dough yeast</name>
    <name type="synonym">Kazachstania humilis</name>
    <dbReference type="NCBI Taxonomy" id="51915"/>
    <lineage>
        <taxon>Eukaryota</taxon>
        <taxon>Fungi</taxon>
        <taxon>Dikarya</taxon>
        <taxon>Ascomycota</taxon>
        <taxon>Saccharomycotina</taxon>
        <taxon>Saccharomycetes</taxon>
        <taxon>Saccharomycetales</taxon>
        <taxon>Saccharomycetaceae</taxon>
        <taxon>Maudiozyma</taxon>
    </lineage>
</organism>
<comment type="caution">
    <text evidence="19">The sequence shown here is derived from an EMBL/GenBank/DDBJ whole genome shotgun (WGS) entry which is preliminary data.</text>
</comment>
<evidence type="ECO:0000259" key="18">
    <source>
        <dbReference type="PROSITE" id="PS51384"/>
    </source>
</evidence>
<feature type="signal peptide" evidence="17">
    <location>
        <begin position="1"/>
        <end position="21"/>
    </location>
</feature>
<dbReference type="Pfam" id="PF08022">
    <property type="entry name" value="FAD_binding_8"/>
    <property type="match status" value="1"/>
</dbReference>
<keyword evidence="10" id="KW-0249">Electron transport</keyword>
<keyword evidence="12" id="KW-0560">Oxidoreductase</keyword>
<evidence type="ECO:0000256" key="6">
    <source>
        <dbReference type="ARBA" id="ARBA00022630"/>
    </source>
</evidence>
<keyword evidence="4" id="KW-0813">Transport</keyword>
<dbReference type="Gene3D" id="3.40.50.80">
    <property type="entry name" value="Nucleotide-binding domain of ferredoxin-NADP reductase (FNR) module"/>
    <property type="match status" value="1"/>
</dbReference>
<dbReference type="InterPro" id="IPR013112">
    <property type="entry name" value="FAD-bd_8"/>
</dbReference>
<evidence type="ECO:0000256" key="10">
    <source>
        <dbReference type="ARBA" id="ARBA00022982"/>
    </source>
</evidence>
<feature type="transmembrane region" description="Helical" evidence="16">
    <location>
        <begin position="341"/>
        <end position="359"/>
    </location>
</feature>
<dbReference type="Proteomes" id="UP001377567">
    <property type="component" value="Unassembled WGS sequence"/>
</dbReference>
<feature type="chain" id="PRO_5043652455" evidence="17">
    <location>
        <begin position="22"/>
        <end position="707"/>
    </location>
</feature>
<dbReference type="GO" id="GO:0000293">
    <property type="term" value="F:ferric-chelate reductase activity"/>
    <property type="evidence" value="ECO:0007669"/>
    <property type="project" value="UniProtKB-ARBA"/>
</dbReference>